<evidence type="ECO:0000313" key="10">
    <source>
        <dbReference type="EMBL" id="CZQ90444.1"/>
    </source>
</evidence>
<feature type="transmembrane region" description="Helical" evidence="8">
    <location>
        <begin position="329"/>
        <end position="351"/>
    </location>
</feature>
<evidence type="ECO:0000256" key="5">
    <source>
        <dbReference type="ARBA" id="ARBA00022692"/>
    </source>
</evidence>
<name>A0A143YLU2_9LACT</name>
<keyword evidence="7 8" id="KW-0472">Membrane</keyword>
<dbReference type="PANTHER" id="PTHR23522">
    <property type="entry name" value="BLL5896 PROTEIN"/>
    <property type="match status" value="1"/>
</dbReference>
<dbReference type="AlphaFoldDB" id="A0A143YLU2"/>
<feature type="domain" description="Major facilitator superfamily (MFS) profile" evidence="9">
    <location>
        <begin position="206"/>
        <end position="394"/>
    </location>
</feature>
<dbReference type="SUPFAM" id="SSF103473">
    <property type="entry name" value="MFS general substrate transporter"/>
    <property type="match status" value="2"/>
</dbReference>
<keyword evidence="2" id="KW-0813">Transport</keyword>
<gene>
    <name evidence="10" type="ORF">Tpal_1266</name>
</gene>
<dbReference type="Pfam" id="PF12832">
    <property type="entry name" value="MFS_1_like"/>
    <property type="match status" value="1"/>
</dbReference>
<dbReference type="InterPro" id="IPR036259">
    <property type="entry name" value="MFS_trans_sf"/>
</dbReference>
<feature type="transmembrane region" description="Helical" evidence="8">
    <location>
        <begin position="96"/>
        <end position="116"/>
    </location>
</feature>
<dbReference type="PROSITE" id="PS50850">
    <property type="entry name" value="MFS"/>
    <property type="match status" value="1"/>
</dbReference>
<evidence type="ECO:0000256" key="8">
    <source>
        <dbReference type="SAM" id="Phobius"/>
    </source>
</evidence>
<feature type="transmembrane region" description="Helical" evidence="8">
    <location>
        <begin position="12"/>
        <end position="34"/>
    </location>
</feature>
<dbReference type="PANTHER" id="PTHR23522:SF10">
    <property type="entry name" value="3-PHENYLPROPIONIC ACID TRANSPORTER-RELATED"/>
    <property type="match status" value="1"/>
</dbReference>
<keyword evidence="4" id="KW-0997">Cell inner membrane</keyword>
<sequence length="394" mass="43665">MEYFRDKLYWKYVALFIFYFLAMAALSSLISVYLTGIGKSGSEISLILIVASIIAIGIQGLVGITNERWSIRTNITIYLLVGAAIALLFFVTTDTWLLGFVYGLSNAIILGVNPLFEGMATESHFRYGLIRLWGTLGYAAGQQVTGIIYDYIAPNSIFILFIVASLLAVVCIYILPKPKAATSPTGVIEISENPEKHTVKNIFKNKLFITYLVIAFLFFGPNMINTSYLPLLLKATGAPVSIVSVTLTVALFAEVLVMIFSNRFMDRFTNKQLLMAVLLLTAVNYLVCYLSSDFLVLSFIVITTKFFASGTFLMLHIKIVSTILNRKLITTGLTVVAMISRNIGTIFFQMIAGPVIDNLGLHMLYLILLIFTVIAMAIAIPFQIPPQPKEKLFS</sequence>
<comment type="subcellular location">
    <subcellularLocation>
        <location evidence="1">Cell inner membrane</location>
        <topology evidence="1">Multi-pass membrane protein</topology>
    </subcellularLocation>
</comment>
<organism evidence="10 11">
    <name type="scientific">Trichococcus palustris</name>
    <dbReference type="NCBI Taxonomy" id="140314"/>
    <lineage>
        <taxon>Bacteria</taxon>
        <taxon>Bacillati</taxon>
        <taxon>Bacillota</taxon>
        <taxon>Bacilli</taxon>
        <taxon>Lactobacillales</taxon>
        <taxon>Carnobacteriaceae</taxon>
        <taxon>Trichococcus</taxon>
    </lineage>
</organism>
<evidence type="ECO:0000256" key="7">
    <source>
        <dbReference type="ARBA" id="ARBA00023136"/>
    </source>
</evidence>
<dbReference type="Gene3D" id="1.20.1250.20">
    <property type="entry name" value="MFS general substrate transporter like domains"/>
    <property type="match status" value="2"/>
</dbReference>
<proteinExistence type="predicted"/>
<evidence type="ECO:0000256" key="2">
    <source>
        <dbReference type="ARBA" id="ARBA00022448"/>
    </source>
</evidence>
<feature type="transmembrane region" description="Helical" evidence="8">
    <location>
        <begin position="207"/>
        <end position="224"/>
    </location>
</feature>
<feature type="transmembrane region" description="Helical" evidence="8">
    <location>
        <begin position="236"/>
        <end position="261"/>
    </location>
</feature>
<evidence type="ECO:0000259" key="9">
    <source>
        <dbReference type="PROSITE" id="PS50850"/>
    </source>
</evidence>
<evidence type="ECO:0000313" key="11">
    <source>
        <dbReference type="Proteomes" id="UP000242754"/>
    </source>
</evidence>
<feature type="transmembrane region" description="Helical" evidence="8">
    <location>
        <begin position="128"/>
        <end position="149"/>
    </location>
</feature>
<feature type="transmembrane region" description="Helical" evidence="8">
    <location>
        <begin position="155"/>
        <end position="175"/>
    </location>
</feature>
<dbReference type="InterPro" id="IPR020846">
    <property type="entry name" value="MFS_dom"/>
</dbReference>
<dbReference type="EMBL" id="FJNE01000003">
    <property type="protein sequence ID" value="CZQ90444.1"/>
    <property type="molecule type" value="Genomic_DNA"/>
</dbReference>
<dbReference type="STRING" id="140314.SAMN04488076_1218"/>
<feature type="transmembrane region" description="Helical" evidence="8">
    <location>
        <begin position="273"/>
        <end position="292"/>
    </location>
</feature>
<protein>
    <submittedName>
        <fullName evidence="10">Lacy proton/sugar symporter</fullName>
    </submittedName>
</protein>
<reference evidence="10 11" key="1">
    <citation type="submission" date="2016-02" db="EMBL/GenBank/DDBJ databases">
        <authorList>
            <person name="Wen L."/>
            <person name="He K."/>
            <person name="Yang H."/>
        </authorList>
    </citation>
    <scope>NUCLEOTIDE SEQUENCE [LARGE SCALE GENOMIC DNA]</scope>
    <source>
        <strain evidence="10">Trichococcus palustris</strain>
    </source>
</reference>
<dbReference type="GO" id="GO:0022857">
    <property type="term" value="F:transmembrane transporter activity"/>
    <property type="evidence" value="ECO:0007669"/>
    <property type="project" value="InterPro"/>
</dbReference>
<dbReference type="InterPro" id="IPR024989">
    <property type="entry name" value="MFS_assoc_dom"/>
</dbReference>
<feature type="transmembrane region" description="Helical" evidence="8">
    <location>
        <begin position="298"/>
        <end position="317"/>
    </location>
</feature>
<accession>A0A143YLU2</accession>
<keyword evidence="11" id="KW-1185">Reference proteome</keyword>
<dbReference type="RefSeq" id="WP_087032624.1">
    <property type="nucleotide sequence ID" value="NZ_FJNE01000003.1"/>
</dbReference>
<dbReference type="GO" id="GO:0005886">
    <property type="term" value="C:plasma membrane"/>
    <property type="evidence" value="ECO:0007669"/>
    <property type="project" value="UniProtKB-SubCell"/>
</dbReference>
<feature type="transmembrane region" description="Helical" evidence="8">
    <location>
        <begin position="363"/>
        <end position="384"/>
    </location>
</feature>
<evidence type="ECO:0000256" key="1">
    <source>
        <dbReference type="ARBA" id="ARBA00004429"/>
    </source>
</evidence>
<dbReference type="OrthoDB" id="1650886at2"/>
<feature type="transmembrane region" description="Helical" evidence="8">
    <location>
        <begin position="71"/>
        <end position="90"/>
    </location>
</feature>
<feature type="transmembrane region" description="Helical" evidence="8">
    <location>
        <begin position="46"/>
        <end position="64"/>
    </location>
</feature>
<keyword evidence="5 8" id="KW-0812">Transmembrane</keyword>
<evidence type="ECO:0000256" key="4">
    <source>
        <dbReference type="ARBA" id="ARBA00022519"/>
    </source>
</evidence>
<keyword evidence="3" id="KW-1003">Cell membrane</keyword>
<evidence type="ECO:0000256" key="6">
    <source>
        <dbReference type="ARBA" id="ARBA00022989"/>
    </source>
</evidence>
<evidence type="ECO:0000256" key="3">
    <source>
        <dbReference type="ARBA" id="ARBA00022475"/>
    </source>
</evidence>
<keyword evidence="6 8" id="KW-1133">Transmembrane helix</keyword>
<dbReference type="Proteomes" id="UP000242754">
    <property type="component" value="Unassembled WGS sequence"/>
</dbReference>